<proteinExistence type="predicted"/>
<evidence type="ECO:0000256" key="1">
    <source>
        <dbReference type="SAM" id="MobiDB-lite"/>
    </source>
</evidence>
<dbReference type="AlphaFoldDB" id="A0A5B7F495"/>
<organism evidence="2 3">
    <name type="scientific">Portunus trituberculatus</name>
    <name type="common">Swimming crab</name>
    <name type="synonym">Neptunus trituberculatus</name>
    <dbReference type="NCBI Taxonomy" id="210409"/>
    <lineage>
        <taxon>Eukaryota</taxon>
        <taxon>Metazoa</taxon>
        <taxon>Ecdysozoa</taxon>
        <taxon>Arthropoda</taxon>
        <taxon>Crustacea</taxon>
        <taxon>Multicrustacea</taxon>
        <taxon>Malacostraca</taxon>
        <taxon>Eumalacostraca</taxon>
        <taxon>Eucarida</taxon>
        <taxon>Decapoda</taxon>
        <taxon>Pleocyemata</taxon>
        <taxon>Brachyura</taxon>
        <taxon>Eubrachyura</taxon>
        <taxon>Portunoidea</taxon>
        <taxon>Portunidae</taxon>
        <taxon>Portuninae</taxon>
        <taxon>Portunus</taxon>
    </lineage>
</organism>
<evidence type="ECO:0000313" key="2">
    <source>
        <dbReference type="EMBL" id="MPC39913.1"/>
    </source>
</evidence>
<accession>A0A5B7F495</accession>
<dbReference type="EMBL" id="VSRR010004519">
    <property type="protein sequence ID" value="MPC39913.1"/>
    <property type="molecule type" value="Genomic_DNA"/>
</dbReference>
<evidence type="ECO:0000313" key="3">
    <source>
        <dbReference type="Proteomes" id="UP000324222"/>
    </source>
</evidence>
<name>A0A5B7F495_PORTR</name>
<feature type="compositionally biased region" description="Basic residues" evidence="1">
    <location>
        <begin position="72"/>
        <end position="84"/>
    </location>
</feature>
<gene>
    <name evidence="2" type="ORF">E2C01_033465</name>
</gene>
<dbReference type="Proteomes" id="UP000324222">
    <property type="component" value="Unassembled WGS sequence"/>
</dbReference>
<comment type="caution">
    <text evidence="2">The sequence shown here is derived from an EMBL/GenBank/DDBJ whole genome shotgun (WGS) entry which is preliminary data.</text>
</comment>
<protein>
    <submittedName>
        <fullName evidence="2">Uncharacterized protein</fullName>
    </submittedName>
</protein>
<sequence>MVGRPQQNRIRIVAKGSPTPKASTPTSTSNSGNGCGLFFTGGMLQAPPQPARSALGKDTGIPEGKNPGCPRKDRKGGKNSRNRRGLSYGR</sequence>
<keyword evidence="3" id="KW-1185">Reference proteome</keyword>
<feature type="compositionally biased region" description="Low complexity" evidence="1">
    <location>
        <begin position="17"/>
        <end position="32"/>
    </location>
</feature>
<feature type="region of interest" description="Disordered" evidence="1">
    <location>
        <begin position="1"/>
        <end position="90"/>
    </location>
</feature>
<reference evidence="2 3" key="1">
    <citation type="submission" date="2019-05" db="EMBL/GenBank/DDBJ databases">
        <title>Another draft genome of Portunus trituberculatus and its Hox gene families provides insights of decapod evolution.</title>
        <authorList>
            <person name="Jeong J.-H."/>
            <person name="Song I."/>
            <person name="Kim S."/>
            <person name="Choi T."/>
            <person name="Kim D."/>
            <person name="Ryu S."/>
            <person name="Kim W."/>
        </authorList>
    </citation>
    <scope>NUCLEOTIDE SEQUENCE [LARGE SCALE GENOMIC DNA]</scope>
    <source>
        <tissue evidence="2">Muscle</tissue>
    </source>
</reference>